<dbReference type="AlphaFoldDB" id="A0A7G7VKQ8"/>
<keyword evidence="1" id="KW-0472">Membrane</keyword>
<protein>
    <submittedName>
        <fullName evidence="2">DUF3290 domain-containing protein</fullName>
    </submittedName>
</protein>
<dbReference type="KEGG" id="stim:H1B31_01700"/>
<keyword evidence="3" id="KW-1185">Reference proteome</keyword>
<dbReference type="Proteomes" id="UP000515480">
    <property type="component" value="Chromosome"/>
</dbReference>
<accession>A0A7G7VKQ8</accession>
<reference evidence="2 3" key="1">
    <citation type="submission" date="2020-07" db="EMBL/GenBank/DDBJ databases">
        <title>Complete genome and description of Selenomonas timonensis sp. nov., a new bacterium isolated from a gingivitis subject.</title>
        <authorList>
            <person name="Antezack A."/>
        </authorList>
    </citation>
    <scope>NUCLEOTIDE SEQUENCE [LARGE SCALE GENOMIC DNA]</scope>
    <source>
        <strain evidence="2 3">Marseille-Q3039</strain>
    </source>
</reference>
<sequence>MSFYTYDYITAHSQFNDTLWYVLSFLALAALFVMSVKHLRRRLVTRDRDLIVILFLAVAFLGGVQWNSYNAAQSDHEQTSRMVTFLHSLSEDLNVPVTQIRTNSTYLKQGMLVDVQGAFYAVTFNADFTAFQYERTHLLYRDVKIVDKED</sequence>
<keyword evidence="1" id="KW-1133">Transmembrane helix</keyword>
<dbReference type="InterPro" id="IPR021707">
    <property type="entry name" value="DUF3290"/>
</dbReference>
<gene>
    <name evidence="2" type="ORF">H1B31_01700</name>
</gene>
<dbReference type="EMBL" id="CP060204">
    <property type="protein sequence ID" value="QNH54701.1"/>
    <property type="molecule type" value="Genomic_DNA"/>
</dbReference>
<dbReference type="RefSeq" id="WP_185980643.1">
    <property type="nucleotide sequence ID" value="NZ_CP060204.1"/>
</dbReference>
<organism evidence="2 3">
    <name type="scientific">Selenomonas timonae</name>
    <dbReference type="NCBI Taxonomy" id="2754044"/>
    <lineage>
        <taxon>Bacteria</taxon>
        <taxon>Bacillati</taxon>
        <taxon>Bacillota</taxon>
        <taxon>Negativicutes</taxon>
        <taxon>Selenomonadales</taxon>
        <taxon>Selenomonadaceae</taxon>
        <taxon>Selenomonas</taxon>
    </lineage>
</organism>
<evidence type="ECO:0000256" key="1">
    <source>
        <dbReference type="SAM" id="Phobius"/>
    </source>
</evidence>
<name>A0A7G7VKQ8_9FIRM</name>
<evidence type="ECO:0000313" key="2">
    <source>
        <dbReference type="EMBL" id="QNH54701.1"/>
    </source>
</evidence>
<keyword evidence="1" id="KW-0812">Transmembrane</keyword>
<evidence type="ECO:0000313" key="3">
    <source>
        <dbReference type="Proteomes" id="UP000515480"/>
    </source>
</evidence>
<proteinExistence type="predicted"/>
<feature type="transmembrane region" description="Helical" evidence="1">
    <location>
        <begin position="20"/>
        <end position="39"/>
    </location>
</feature>
<dbReference type="Pfam" id="PF11694">
    <property type="entry name" value="DUF3290"/>
    <property type="match status" value="1"/>
</dbReference>
<feature type="transmembrane region" description="Helical" evidence="1">
    <location>
        <begin position="51"/>
        <end position="69"/>
    </location>
</feature>